<name>A0AAV1TR63_9STRA</name>
<gene>
    <name evidence="3" type="ORF">PM001_LOCUS8639</name>
</gene>
<dbReference type="SMART" id="SM00674">
    <property type="entry name" value="CENPB"/>
    <property type="match status" value="1"/>
</dbReference>
<dbReference type="PROSITE" id="PS51253">
    <property type="entry name" value="HTH_CENPB"/>
    <property type="match status" value="1"/>
</dbReference>
<dbReference type="Pfam" id="PF03221">
    <property type="entry name" value="HTH_Tnp_Tc5"/>
    <property type="match status" value="1"/>
</dbReference>
<dbReference type="PANTHER" id="PTHR19303">
    <property type="entry name" value="TRANSPOSON"/>
    <property type="match status" value="1"/>
</dbReference>
<dbReference type="EMBL" id="CAKLBY020000069">
    <property type="protein sequence ID" value="CAK7923489.1"/>
    <property type="molecule type" value="Genomic_DNA"/>
</dbReference>
<dbReference type="InterPro" id="IPR006600">
    <property type="entry name" value="HTH_CenpB_DNA-bd_dom"/>
</dbReference>
<dbReference type="PANTHER" id="PTHR19303:SF73">
    <property type="entry name" value="PROTEIN PDC2"/>
    <property type="match status" value="1"/>
</dbReference>
<proteinExistence type="predicted"/>
<reference evidence="3" key="1">
    <citation type="submission" date="2024-01" db="EMBL/GenBank/DDBJ databases">
        <authorList>
            <person name="Webb A."/>
        </authorList>
    </citation>
    <scope>NUCLEOTIDE SEQUENCE</scope>
    <source>
        <strain evidence="3">Pm1</strain>
    </source>
</reference>
<dbReference type="Proteomes" id="UP001162060">
    <property type="component" value="Unassembled WGS sequence"/>
</dbReference>
<evidence type="ECO:0000313" key="4">
    <source>
        <dbReference type="Proteomes" id="UP001162060"/>
    </source>
</evidence>
<evidence type="ECO:0000256" key="1">
    <source>
        <dbReference type="ARBA" id="ARBA00023125"/>
    </source>
</evidence>
<feature type="domain" description="HTH CENPB-type" evidence="2">
    <location>
        <begin position="67"/>
        <end position="140"/>
    </location>
</feature>
<dbReference type="InterPro" id="IPR036397">
    <property type="entry name" value="RNaseH_sf"/>
</dbReference>
<dbReference type="AlphaFoldDB" id="A0AAV1TR63"/>
<dbReference type="InterPro" id="IPR004875">
    <property type="entry name" value="DDE_SF_endonuclease_dom"/>
</dbReference>
<dbReference type="GO" id="GO:0003677">
    <property type="term" value="F:DNA binding"/>
    <property type="evidence" value="ECO:0007669"/>
    <property type="project" value="UniProtKB-KW"/>
</dbReference>
<dbReference type="InterPro" id="IPR009057">
    <property type="entry name" value="Homeodomain-like_sf"/>
</dbReference>
<dbReference type="GO" id="GO:0005634">
    <property type="term" value="C:nucleus"/>
    <property type="evidence" value="ECO:0007669"/>
    <property type="project" value="TreeGrafter"/>
</dbReference>
<evidence type="ECO:0000259" key="2">
    <source>
        <dbReference type="PROSITE" id="PS51253"/>
    </source>
</evidence>
<evidence type="ECO:0000313" key="3">
    <source>
        <dbReference type="EMBL" id="CAK7923489.1"/>
    </source>
</evidence>
<accession>A0AAV1TR63</accession>
<protein>
    <recommendedName>
        <fullName evidence="2">HTH CENPB-type domain-containing protein</fullName>
    </recommendedName>
</protein>
<dbReference type="Pfam" id="PF03184">
    <property type="entry name" value="DDE_1"/>
    <property type="match status" value="1"/>
</dbReference>
<dbReference type="SUPFAM" id="SSF46689">
    <property type="entry name" value="Homeodomain-like"/>
    <property type="match status" value="1"/>
</dbReference>
<dbReference type="InterPro" id="IPR050863">
    <property type="entry name" value="CenT-Element_Derived"/>
</dbReference>
<comment type="caution">
    <text evidence="3">The sequence shown here is derived from an EMBL/GenBank/DDBJ whole genome shotgun (WGS) entry which is preliminary data.</text>
</comment>
<dbReference type="Gene3D" id="3.30.420.10">
    <property type="entry name" value="Ribonuclease H-like superfamily/Ribonuclease H"/>
    <property type="match status" value="1"/>
</dbReference>
<dbReference type="Gene3D" id="1.10.10.60">
    <property type="entry name" value="Homeodomain-like"/>
    <property type="match status" value="2"/>
</dbReference>
<keyword evidence="1" id="KW-0238">DNA-binding</keyword>
<organism evidence="3 4">
    <name type="scientific">Peronospora matthiolae</name>
    <dbReference type="NCBI Taxonomy" id="2874970"/>
    <lineage>
        <taxon>Eukaryota</taxon>
        <taxon>Sar</taxon>
        <taxon>Stramenopiles</taxon>
        <taxon>Oomycota</taxon>
        <taxon>Peronosporomycetes</taxon>
        <taxon>Peronosporales</taxon>
        <taxon>Peronosporaceae</taxon>
        <taxon>Peronospora</taxon>
    </lineage>
</organism>
<sequence length="529" mass="58868">MSQIRLTNEQKLRICKHEDANPRITQTALAAWTKDAFDLQKALSQAAISKIIKKRKELEAMDTTDLSAKRPRTVQHPAVEEAVAFWVLQCQHRGVALTGHLIRAKAQTFSGSMGVSEENISFSHGWLHKFQQRHKLRAVRIHGDSGSANMGALEEALPHLKAVVAGYAPRDVYNMDETGLFYSMTPDKTIAQQEVEGFKKDKTRITVALTANADGSDKLPPVFIGHAKKPRCFERKTAERLGFLYRNNKKVWMTGILFQEWLGDVDKSMKQKDRKILLLMDNAPSHIVADLELTNITVQVLPPNTTSKVQPMDAGIIAAFKRHYGRLHLQNAFDRDERGETNLYKVDHLTAMRWSLAAWSEISSATIANCFRHTGLMDGPALPTGGGENEAGTVGHQAQQEAAAAAVEEQRVEQDLVSALERLPLRNPMSIASLLNPAEEEETAHAELTYAEIIKLVEDPYGEEEGAAEAEEEVEKHSKAEKLASLSLSIALLDLSQESHRIAHRTLRQVQADLRSASTTQATLDSWLK</sequence>